<dbReference type="GO" id="GO:0016787">
    <property type="term" value="F:hydrolase activity"/>
    <property type="evidence" value="ECO:0007669"/>
    <property type="project" value="UniProtKB-KW"/>
</dbReference>
<feature type="domain" description="Peptidase S33 tripeptidyl aminopeptidase-like C-terminal" evidence="5">
    <location>
        <begin position="361"/>
        <end position="464"/>
    </location>
</feature>
<dbReference type="PANTHER" id="PTHR43248:SF25">
    <property type="entry name" value="AB HYDROLASE-1 DOMAIN-CONTAINING PROTEIN-RELATED"/>
    <property type="match status" value="1"/>
</dbReference>
<evidence type="ECO:0000313" key="7">
    <source>
        <dbReference type="Proteomes" id="UP000319263"/>
    </source>
</evidence>
<name>A0A516PZY5_9ACTN</name>
<dbReference type="Pfam" id="PF00561">
    <property type="entry name" value="Abhydrolase_1"/>
    <property type="match status" value="1"/>
</dbReference>
<proteinExistence type="inferred from homology"/>
<dbReference type="InterPro" id="IPR051601">
    <property type="entry name" value="Serine_prot/Carboxylest_S33"/>
</dbReference>
<keyword evidence="2 6" id="KW-0378">Hydrolase</keyword>
<evidence type="ECO:0000256" key="3">
    <source>
        <dbReference type="SAM" id="MobiDB-lite"/>
    </source>
</evidence>
<organism evidence="6 7">
    <name type="scientific">Microlunatus elymi</name>
    <dbReference type="NCBI Taxonomy" id="2596828"/>
    <lineage>
        <taxon>Bacteria</taxon>
        <taxon>Bacillati</taxon>
        <taxon>Actinomycetota</taxon>
        <taxon>Actinomycetes</taxon>
        <taxon>Propionibacteriales</taxon>
        <taxon>Propionibacteriaceae</taxon>
        <taxon>Microlunatus</taxon>
    </lineage>
</organism>
<feature type="domain" description="AB hydrolase-1" evidence="4">
    <location>
        <begin position="15"/>
        <end position="171"/>
    </location>
</feature>
<dbReference type="EMBL" id="CP041692">
    <property type="protein sequence ID" value="QDP96730.1"/>
    <property type="molecule type" value="Genomic_DNA"/>
</dbReference>
<keyword evidence="7" id="KW-1185">Reference proteome</keyword>
<protein>
    <submittedName>
        <fullName evidence="6">Alpha/beta fold hydrolase</fullName>
    </submittedName>
</protein>
<evidence type="ECO:0000256" key="1">
    <source>
        <dbReference type="ARBA" id="ARBA00010088"/>
    </source>
</evidence>
<evidence type="ECO:0000259" key="4">
    <source>
        <dbReference type="Pfam" id="PF00561"/>
    </source>
</evidence>
<gene>
    <name evidence="6" type="ORF">FOE78_13155</name>
</gene>
<evidence type="ECO:0000256" key="2">
    <source>
        <dbReference type="ARBA" id="ARBA00022801"/>
    </source>
</evidence>
<dbReference type="InterPro" id="IPR000073">
    <property type="entry name" value="AB_hydrolase_1"/>
</dbReference>
<dbReference type="OrthoDB" id="3930934at2"/>
<feature type="compositionally biased region" description="Polar residues" evidence="3">
    <location>
        <begin position="472"/>
        <end position="485"/>
    </location>
</feature>
<comment type="similarity">
    <text evidence="1">Belongs to the peptidase S33 family.</text>
</comment>
<dbReference type="InterPro" id="IPR013595">
    <property type="entry name" value="Pept_S33_TAP-like_C"/>
</dbReference>
<dbReference type="KEGG" id="mik:FOE78_13155"/>
<feature type="region of interest" description="Disordered" evidence="3">
    <location>
        <begin position="467"/>
        <end position="488"/>
    </location>
</feature>
<dbReference type="Gene3D" id="3.40.50.1820">
    <property type="entry name" value="alpha/beta hydrolase"/>
    <property type="match status" value="2"/>
</dbReference>
<dbReference type="Proteomes" id="UP000319263">
    <property type="component" value="Chromosome"/>
</dbReference>
<dbReference type="PANTHER" id="PTHR43248">
    <property type="entry name" value="2-SUCCINYL-6-HYDROXY-2,4-CYCLOHEXADIENE-1-CARBOXYLATE SYNTHASE"/>
    <property type="match status" value="1"/>
</dbReference>
<evidence type="ECO:0000313" key="6">
    <source>
        <dbReference type="EMBL" id="QDP96730.1"/>
    </source>
</evidence>
<dbReference type="Pfam" id="PF08386">
    <property type="entry name" value="Abhydrolase_4"/>
    <property type="match status" value="1"/>
</dbReference>
<accession>A0A516PZY5</accession>
<dbReference type="InterPro" id="IPR029058">
    <property type="entry name" value="AB_hydrolase_fold"/>
</dbReference>
<sequence>MGLIRYPATDTKRGTIFVNPGGPGGSAADLAAAADGLFPTSVLAHYDIVGIDPRGVGYSDLVQCFASEKTQRPVLAKLNVAFPVGTKQTKTYEQGAAAAGKACSHHGAPLTGAVSTAEDARDMDVIRRAVGDKELTYLGFSYGTYLGQVYANLFPDRVRSMVLDGVLDPIAWAGTAKTKSTPQTIRVPSGQASLRAFNELLDRCDRAKKCTFKTASQTSRQRFAKLAQRLHQHNIQTPDTYNYYVYSYADAIAEITSDLYAPDGGQYVVEFLQALEKGKNSTLPPGPIDDTDLARKTAAQHKPAALRETVNGLRNTEQTSYGFPYDNSFEAFTAPLCTDSLNPAKVTDWPKAVNKINSSAKYFGGYWAGSSAPCASSTWTIKDEDAYRGPFDKRTSGPVLVVGDFWDPATNYRSAEKVSKLLPNSRLLLSDSWGHTAYGTSACVTDAVTTALVQAKMPAKGTRCVGDDQPFGVSTPTPRSRTTAVSGVDPAKVSEILRSHPGRY</sequence>
<dbReference type="SUPFAM" id="SSF53474">
    <property type="entry name" value="alpha/beta-Hydrolases"/>
    <property type="match status" value="1"/>
</dbReference>
<dbReference type="AlphaFoldDB" id="A0A516PZY5"/>
<reference evidence="6 7" key="1">
    <citation type="submission" date="2019-07" db="EMBL/GenBank/DDBJ databases">
        <title>Microlunatus dokdonensis sp. nov. isolated from the rhizospheric soil of the wild plant Elymus tsukushiensis.</title>
        <authorList>
            <person name="Ghim S.-Y."/>
            <person name="Hwang Y.-J."/>
            <person name="Son J.-S."/>
            <person name="Shin J.-H."/>
        </authorList>
    </citation>
    <scope>NUCLEOTIDE SEQUENCE [LARGE SCALE GENOMIC DNA]</scope>
    <source>
        <strain evidence="6 7">KUDC0627</strain>
    </source>
</reference>
<evidence type="ECO:0000259" key="5">
    <source>
        <dbReference type="Pfam" id="PF08386"/>
    </source>
</evidence>